<keyword evidence="5 9" id="KW-0408">Iron</keyword>
<evidence type="ECO:0000256" key="6">
    <source>
        <dbReference type="ARBA" id="ARBA00023014"/>
    </source>
</evidence>
<name>A0A0A7G0Y2_9CLOT</name>
<dbReference type="GO" id="GO:0051607">
    <property type="term" value="P:defense response to virus"/>
    <property type="evidence" value="ECO:0007669"/>
    <property type="project" value="UniProtKB-KW"/>
</dbReference>
<feature type="domain" description="DUF83" evidence="10">
    <location>
        <begin position="11"/>
        <end position="168"/>
    </location>
</feature>
<gene>
    <name evidence="11" type="primary">cas4</name>
    <name evidence="11" type="ORF">U729_2211</name>
</gene>
<dbReference type="GO" id="GO:0051536">
    <property type="term" value="F:iron-sulfur cluster binding"/>
    <property type="evidence" value="ECO:0007669"/>
    <property type="project" value="UniProtKB-KW"/>
</dbReference>
<dbReference type="InterPro" id="IPR013343">
    <property type="entry name" value="CRISPR-assoc_prot_Cas4"/>
</dbReference>
<evidence type="ECO:0000256" key="9">
    <source>
        <dbReference type="RuleBase" id="RU365022"/>
    </source>
</evidence>
<dbReference type="PANTHER" id="PTHR37168:SF1">
    <property type="entry name" value="CRISPR-ASSOCIATED EXONUCLEASE CAS4"/>
    <property type="match status" value="1"/>
</dbReference>
<dbReference type="KEGG" id="cbv:U729_2211"/>
<dbReference type="AlphaFoldDB" id="A0A0A7G0Y2"/>
<dbReference type="OrthoDB" id="9794720at2"/>
<sequence>MGIDFENLKVQGVKFNYYFICKRKLWLFSNGITMENESERVNLGKLLHENSYKYKGDKKEKLIDDTIKLDIFDGDTVREVKITSNMKNSDKMQLLYYLYYLKQLGINKKGSLNYVKEKRVEEVVLDNESEKKIEETLLKIDETLKLKHPPKVEKLKYCRKCAYFEFCYVEELE</sequence>
<dbReference type="eggNOG" id="COG1468">
    <property type="taxonomic scope" value="Bacteria"/>
</dbReference>
<evidence type="ECO:0000313" key="12">
    <source>
        <dbReference type="Proteomes" id="UP000030635"/>
    </source>
</evidence>
<dbReference type="NCBIfam" id="TIGR00372">
    <property type="entry name" value="cas4"/>
    <property type="match status" value="1"/>
</dbReference>
<evidence type="ECO:0000259" key="10">
    <source>
        <dbReference type="Pfam" id="PF01930"/>
    </source>
</evidence>
<accession>A0A0A7G0Y2</accession>
<evidence type="ECO:0000313" key="11">
    <source>
        <dbReference type="EMBL" id="AIY84736.1"/>
    </source>
</evidence>
<evidence type="ECO:0000256" key="5">
    <source>
        <dbReference type="ARBA" id="ARBA00023004"/>
    </source>
</evidence>
<keyword evidence="4 9" id="KW-0269">Exonuclease</keyword>
<dbReference type="PANTHER" id="PTHR37168">
    <property type="entry name" value="CRISPR-ASSOCIATED EXONUCLEASE CAS4"/>
    <property type="match status" value="1"/>
</dbReference>
<reference evidence="11 12" key="1">
    <citation type="journal article" date="2015" name="Infect. Genet. Evol.">
        <title>Genomic sequences of six botulinum neurotoxin-producing strains representing three clostridial species illustrate the mobility and diversity of botulinum neurotoxin genes.</title>
        <authorList>
            <person name="Smith T.J."/>
            <person name="Hill K.K."/>
            <person name="Xie G."/>
            <person name="Foley B.T."/>
            <person name="Williamson C.H."/>
            <person name="Foster J.T."/>
            <person name="Johnson S.L."/>
            <person name="Chertkov O."/>
            <person name="Teshima H."/>
            <person name="Gibbons H.S."/>
            <person name="Johnsky L.A."/>
            <person name="Karavis M.A."/>
            <person name="Smith L.A."/>
        </authorList>
    </citation>
    <scope>NUCLEOTIDE SEQUENCE [LARGE SCALE GENOMIC DNA]</scope>
    <source>
        <strain evidence="11">Sullivan</strain>
    </source>
</reference>
<dbReference type="Gene3D" id="3.90.320.10">
    <property type="match status" value="1"/>
</dbReference>
<keyword evidence="7 9" id="KW-0051">Antiviral defense</keyword>
<keyword evidence="1 9" id="KW-0540">Nuclease</keyword>
<keyword evidence="2 9" id="KW-0479">Metal-binding</keyword>
<evidence type="ECO:0000256" key="2">
    <source>
        <dbReference type="ARBA" id="ARBA00022723"/>
    </source>
</evidence>
<dbReference type="GO" id="GO:0046872">
    <property type="term" value="F:metal ion binding"/>
    <property type="evidence" value="ECO:0007669"/>
    <property type="project" value="UniProtKB-KW"/>
</dbReference>
<keyword evidence="6 9" id="KW-0411">Iron-sulfur</keyword>
<evidence type="ECO:0000256" key="1">
    <source>
        <dbReference type="ARBA" id="ARBA00022722"/>
    </source>
</evidence>
<organism evidence="11 12">
    <name type="scientific">Clostridium baratii str. Sullivan</name>
    <dbReference type="NCBI Taxonomy" id="1415775"/>
    <lineage>
        <taxon>Bacteria</taxon>
        <taxon>Bacillati</taxon>
        <taxon>Bacillota</taxon>
        <taxon>Clostridia</taxon>
        <taxon>Eubacteriales</taxon>
        <taxon>Clostridiaceae</taxon>
        <taxon>Clostridium</taxon>
    </lineage>
</organism>
<dbReference type="EMBL" id="CP006905">
    <property type="protein sequence ID" value="AIY84736.1"/>
    <property type="molecule type" value="Genomic_DNA"/>
</dbReference>
<dbReference type="Pfam" id="PF01930">
    <property type="entry name" value="Cas_Cas4"/>
    <property type="match status" value="1"/>
</dbReference>
<evidence type="ECO:0000256" key="4">
    <source>
        <dbReference type="ARBA" id="ARBA00022839"/>
    </source>
</evidence>
<proteinExistence type="inferred from homology"/>
<protein>
    <recommendedName>
        <fullName evidence="9">CRISPR-associated exonuclease Cas4</fullName>
        <ecNumber evidence="9">3.1.12.1</ecNumber>
    </recommendedName>
</protein>
<dbReference type="GO" id="GO:0004527">
    <property type="term" value="F:exonuclease activity"/>
    <property type="evidence" value="ECO:0007669"/>
    <property type="project" value="UniProtKB-KW"/>
</dbReference>
<dbReference type="Proteomes" id="UP000030635">
    <property type="component" value="Chromosome"/>
</dbReference>
<dbReference type="HOGENOM" id="CLU_133784_0_0_9"/>
<dbReference type="EC" id="3.1.12.1" evidence="9"/>
<dbReference type="RefSeq" id="WP_039314872.1">
    <property type="nucleotide sequence ID" value="NZ_CP006905.1"/>
</dbReference>
<dbReference type="InterPro" id="IPR022765">
    <property type="entry name" value="Dna2/Cas4_DUF83"/>
</dbReference>
<keyword evidence="3 9" id="KW-0378">Hydrolase</keyword>
<comment type="similarity">
    <text evidence="9">Belongs to the CRISPR-associated exonuclease Cas4 family.</text>
</comment>
<comment type="cofactor">
    <cofactor evidence="9">
        <name>Mg(2+)</name>
        <dbReference type="ChEBI" id="CHEBI:18420"/>
    </cofactor>
    <cofactor evidence="9">
        <name>Mn(2+)</name>
        <dbReference type="ChEBI" id="CHEBI:29035"/>
    </cofactor>
    <text evidence="9">Mg(2+) or Mn(2+) required for ssDNA cleavage activity.</text>
</comment>
<keyword evidence="12" id="KW-1185">Reference proteome</keyword>
<dbReference type="InterPro" id="IPR011604">
    <property type="entry name" value="PDDEXK-like_dom_sf"/>
</dbReference>
<evidence type="ECO:0000256" key="8">
    <source>
        <dbReference type="ARBA" id="ARBA00023211"/>
    </source>
</evidence>
<keyword evidence="8 9" id="KW-0464">Manganese</keyword>
<evidence type="ECO:0000256" key="3">
    <source>
        <dbReference type="ARBA" id="ARBA00022801"/>
    </source>
</evidence>
<comment type="function">
    <text evidence="9">CRISPR (clustered regularly interspaced short palindromic repeat) is an adaptive immune system that provides protection against mobile genetic elements (viruses, transposable elements and conjugative plasmids). CRISPR clusters contain sequences complementary to antecedent mobile elements and target invading nucleic acids. CRISPR clusters are transcribed and processed into CRISPR RNA (crRNA).</text>
</comment>
<comment type="cofactor">
    <cofactor evidence="9">
        <name>iron-sulfur cluster</name>
        <dbReference type="ChEBI" id="CHEBI:30408"/>
    </cofactor>
</comment>
<evidence type="ECO:0000256" key="7">
    <source>
        <dbReference type="ARBA" id="ARBA00023118"/>
    </source>
</evidence>